<comment type="similarity">
    <text evidence="1">Belongs to the glycosyl hydrolase 25 family.</text>
</comment>
<evidence type="ECO:0000256" key="1">
    <source>
        <dbReference type="ARBA" id="ARBA00010646"/>
    </source>
</evidence>
<accession>A0A7X8SPF9</accession>
<dbReference type="Proteomes" id="UP000585050">
    <property type="component" value="Unassembled WGS sequence"/>
</dbReference>
<dbReference type="Pfam" id="PF01183">
    <property type="entry name" value="Glyco_hydro_25"/>
    <property type="match status" value="1"/>
</dbReference>
<evidence type="ECO:0000313" key="6">
    <source>
        <dbReference type="Proteomes" id="UP000585050"/>
    </source>
</evidence>
<feature type="transmembrane region" description="Helical" evidence="4">
    <location>
        <begin position="7"/>
        <end position="25"/>
    </location>
</feature>
<evidence type="ECO:0000256" key="4">
    <source>
        <dbReference type="SAM" id="Phobius"/>
    </source>
</evidence>
<evidence type="ECO:0000313" key="5">
    <source>
        <dbReference type="EMBL" id="NLR93974.1"/>
    </source>
</evidence>
<dbReference type="GO" id="GO:0016998">
    <property type="term" value="P:cell wall macromolecule catabolic process"/>
    <property type="evidence" value="ECO:0007669"/>
    <property type="project" value="InterPro"/>
</dbReference>
<dbReference type="Gene3D" id="3.20.20.80">
    <property type="entry name" value="Glycosidases"/>
    <property type="match status" value="1"/>
</dbReference>
<dbReference type="PROSITE" id="PS51904">
    <property type="entry name" value="GLYCOSYL_HYDROL_F25_2"/>
    <property type="match status" value="1"/>
</dbReference>
<dbReference type="PANTHER" id="PTHR34135:SF2">
    <property type="entry name" value="LYSOZYME"/>
    <property type="match status" value="1"/>
</dbReference>
<proteinExistence type="inferred from homology"/>
<keyword evidence="6" id="KW-1185">Reference proteome</keyword>
<dbReference type="EMBL" id="JABAIL010000009">
    <property type="protein sequence ID" value="NLR93974.1"/>
    <property type="molecule type" value="Genomic_DNA"/>
</dbReference>
<dbReference type="RefSeq" id="WP_168884687.1">
    <property type="nucleotide sequence ID" value="NZ_JABAIL010000009.1"/>
</dbReference>
<reference evidence="5 6" key="1">
    <citation type="submission" date="2020-04" db="EMBL/GenBank/DDBJ databases">
        <title>Flammeovirga sp. SR4, a novel species isolated from seawater.</title>
        <authorList>
            <person name="Wang X."/>
        </authorList>
    </citation>
    <scope>NUCLEOTIDE SEQUENCE [LARGE SCALE GENOMIC DNA]</scope>
    <source>
        <strain evidence="5 6">SR4</strain>
    </source>
</reference>
<dbReference type="InterPro" id="IPR002053">
    <property type="entry name" value="Glyco_hydro_25"/>
</dbReference>
<keyword evidence="4" id="KW-0472">Membrane</keyword>
<dbReference type="SMART" id="SM00641">
    <property type="entry name" value="Glyco_25"/>
    <property type="match status" value="1"/>
</dbReference>
<dbReference type="PANTHER" id="PTHR34135">
    <property type="entry name" value="LYSOZYME"/>
    <property type="match status" value="1"/>
</dbReference>
<evidence type="ECO:0000256" key="3">
    <source>
        <dbReference type="ARBA" id="ARBA00023295"/>
    </source>
</evidence>
<dbReference type="SUPFAM" id="SSF51445">
    <property type="entry name" value="(Trans)glycosidases"/>
    <property type="match status" value="1"/>
</dbReference>
<gene>
    <name evidence="5" type="ORF">HGP29_22425</name>
</gene>
<comment type="caution">
    <text evidence="5">The sequence shown here is derived from an EMBL/GenBank/DDBJ whole genome shotgun (WGS) entry which is preliminary data.</text>
</comment>
<keyword evidence="4" id="KW-1133">Transmembrane helix</keyword>
<name>A0A7X8SPF9_9BACT</name>
<keyword evidence="3" id="KW-0326">Glycosidase</keyword>
<dbReference type="GO" id="GO:0016052">
    <property type="term" value="P:carbohydrate catabolic process"/>
    <property type="evidence" value="ECO:0007669"/>
    <property type="project" value="TreeGrafter"/>
</dbReference>
<organism evidence="5 6">
    <name type="scientific">Flammeovirga agarivorans</name>
    <dbReference type="NCBI Taxonomy" id="2726742"/>
    <lineage>
        <taxon>Bacteria</taxon>
        <taxon>Pseudomonadati</taxon>
        <taxon>Bacteroidota</taxon>
        <taxon>Cytophagia</taxon>
        <taxon>Cytophagales</taxon>
        <taxon>Flammeovirgaceae</taxon>
        <taxon>Flammeovirga</taxon>
    </lineage>
</organism>
<dbReference type="InterPro" id="IPR017853">
    <property type="entry name" value="GH"/>
</dbReference>
<dbReference type="GO" id="GO:0003796">
    <property type="term" value="F:lysozyme activity"/>
    <property type="evidence" value="ECO:0007669"/>
    <property type="project" value="InterPro"/>
</dbReference>
<dbReference type="GO" id="GO:0009253">
    <property type="term" value="P:peptidoglycan catabolic process"/>
    <property type="evidence" value="ECO:0007669"/>
    <property type="project" value="InterPro"/>
</dbReference>
<keyword evidence="4" id="KW-0812">Transmembrane</keyword>
<dbReference type="AlphaFoldDB" id="A0A7X8SPF9"/>
<evidence type="ECO:0000256" key="2">
    <source>
        <dbReference type="ARBA" id="ARBA00022801"/>
    </source>
</evidence>
<keyword evidence="2 5" id="KW-0378">Hydrolase</keyword>
<sequence length="279" mass="32748">MSKKVNIFPFSSFLLIFFMGLGYLIKENPDVKASLGPYIEKSINLVLNVRDYIEVPFYKHIDGYGVKLPNKYSVHGIDVSHHQKLIDWKRVSEMYAQDTQVKFVYAKATEGEDHKDRHFYHNRKNAKKELISFGAYHFFRPKKSGTKQAEFFIETIGELHASEMVPVVDIEILDGIPPEIMRERLADFLQKVEDEWNIKPMIYTGDSFYKDYLKGHFRKYRVWIANYGQETQASTKRWTMWQHTQSATIDGIPESVDMNVFYGDWEAFKKAMLVGYQSH</sequence>
<protein>
    <submittedName>
        <fullName evidence="5">Glycoside hydrolase family 25 protein</fullName>
    </submittedName>
</protein>
<dbReference type="InterPro" id="IPR018077">
    <property type="entry name" value="Glyco_hydro_fam25_subgr"/>
</dbReference>